<feature type="transmembrane region" description="Helical" evidence="11">
    <location>
        <begin position="1309"/>
        <end position="1336"/>
    </location>
</feature>
<dbReference type="SUPFAM" id="SSF53448">
    <property type="entry name" value="Nucleotide-diphospho-sugar transferases"/>
    <property type="match status" value="1"/>
</dbReference>
<comment type="subcellular location">
    <subcellularLocation>
        <location evidence="1">Cell membrane</location>
        <topology evidence="1">Multi-pass membrane protein</topology>
    </subcellularLocation>
</comment>
<dbReference type="VEuPathDB" id="FungiDB:H310_13882"/>
<feature type="compositionally biased region" description="Low complexity" evidence="10">
    <location>
        <begin position="40"/>
        <end position="62"/>
    </location>
</feature>
<evidence type="ECO:0000313" key="12">
    <source>
        <dbReference type="EMBL" id="RHY25450.1"/>
    </source>
</evidence>
<dbReference type="GO" id="GO:0004100">
    <property type="term" value="F:chitin synthase activity"/>
    <property type="evidence" value="ECO:0007669"/>
    <property type="project" value="UniProtKB-EC"/>
</dbReference>
<name>A0A418ALL5_9STRA</name>
<dbReference type="SUPFAM" id="SSF116846">
    <property type="entry name" value="MIT domain"/>
    <property type="match status" value="1"/>
</dbReference>
<keyword evidence="13" id="KW-1185">Reference proteome</keyword>
<keyword evidence="3" id="KW-1003">Cell membrane</keyword>
<evidence type="ECO:0000256" key="11">
    <source>
        <dbReference type="SAM" id="Phobius"/>
    </source>
</evidence>
<feature type="transmembrane region" description="Helical" evidence="11">
    <location>
        <begin position="1177"/>
        <end position="1196"/>
    </location>
</feature>
<feature type="transmembrane region" description="Helical" evidence="11">
    <location>
        <begin position="844"/>
        <end position="866"/>
    </location>
</feature>
<protein>
    <recommendedName>
        <fullName evidence="2">chitin synthase</fullName>
        <ecNumber evidence="2">2.4.1.16</ecNumber>
    </recommendedName>
</protein>
<dbReference type="InterPro" id="IPR004835">
    <property type="entry name" value="Chitin_synth"/>
</dbReference>
<accession>A0A418ALL5</accession>
<dbReference type="PANTHER" id="PTHR22914">
    <property type="entry name" value="CHITIN SYNTHASE"/>
    <property type="match status" value="1"/>
</dbReference>
<dbReference type="VEuPathDB" id="FungiDB:H310_13883"/>
<dbReference type="GO" id="GO:0006031">
    <property type="term" value="P:chitin biosynthetic process"/>
    <property type="evidence" value="ECO:0007669"/>
    <property type="project" value="TreeGrafter"/>
</dbReference>
<keyword evidence="5" id="KW-0808">Transferase</keyword>
<evidence type="ECO:0000256" key="4">
    <source>
        <dbReference type="ARBA" id="ARBA00022676"/>
    </source>
</evidence>
<evidence type="ECO:0000256" key="2">
    <source>
        <dbReference type="ARBA" id="ARBA00012543"/>
    </source>
</evidence>
<evidence type="ECO:0000256" key="1">
    <source>
        <dbReference type="ARBA" id="ARBA00004651"/>
    </source>
</evidence>
<dbReference type="PANTHER" id="PTHR22914:SF9">
    <property type="entry name" value="CHITIN SYNTHASE 1"/>
    <property type="match status" value="1"/>
</dbReference>
<dbReference type="Proteomes" id="UP000285060">
    <property type="component" value="Unassembled WGS sequence"/>
</dbReference>
<dbReference type="InterPro" id="IPR029044">
    <property type="entry name" value="Nucleotide-diphossugar_trans"/>
</dbReference>
<feature type="transmembrane region" description="Helical" evidence="11">
    <location>
        <begin position="1348"/>
        <end position="1370"/>
    </location>
</feature>
<feature type="transmembrane region" description="Helical" evidence="11">
    <location>
        <begin position="817"/>
        <end position="838"/>
    </location>
</feature>
<dbReference type="CDD" id="cd04190">
    <property type="entry name" value="Chitin_synth_C"/>
    <property type="match status" value="1"/>
</dbReference>
<keyword evidence="8 11" id="KW-0472">Membrane</keyword>
<feature type="transmembrane region" description="Helical" evidence="11">
    <location>
        <begin position="730"/>
        <end position="754"/>
    </location>
</feature>
<keyword evidence="9" id="KW-0961">Cell wall biogenesis/degradation</keyword>
<feature type="transmembrane region" description="Helical" evidence="11">
    <location>
        <begin position="594"/>
        <end position="619"/>
    </location>
</feature>
<feature type="compositionally biased region" description="Polar residues" evidence="10">
    <location>
        <begin position="18"/>
        <end position="30"/>
    </location>
</feature>
<evidence type="ECO:0000256" key="7">
    <source>
        <dbReference type="ARBA" id="ARBA00022989"/>
    </source>
</evidence>
<dbReference type="Gene3D" id="1.20.58.80">
    <property type="entry name" value="Phosphotransferase system, lactose/cellobiose-type IIA subunit"/>
    <property type="match status" value="1"/>
</dbReference>
<dbReference type="GO" id="GO:0071555">
    <property type="term" value="P:cell wall organization"/>
    <property type="evidence" value="ECO:0007669"/>
    <property type="project" value="UniProtKB-KW"/>
</dbReference>
<dbReference type="InterPro" id="IPR036181">
    <property type="entry name" value="MIT_dom_sf"/>
</dbReference>
<feature type="transmembrane region" description="Helical" evidence="11">
    <location>
        <begin position="647"/>
        <end position="664"/>
    </location>
</feature>
<gene>
    <name evidence="12" type="ORF">DYB32_008300</name>
</gene>
<evidence type="ECO:0000256" key="9">
    <source>
        <dbReference type="ARBA" id="ARBA00023316"/>
    </source>
</evidence>
<evidence type="ECO:0000256" key="5">
    <source>
        <dbReference type="ARBA" id="ARBA00022679"/>
    </source>
</evidence>
<keyword evidence="4" id="KW-0328">Glycosyltransferase</keyword>
<dbReference type="GO" id="GO:0005886">
    <property type="term" value="C:plasma membrane"/>
    <property type="evidence" value="ECO:0007669"/>
    <property type="project" value="UniProtKB-SubCell"/>
</dbReference>
<evidence type="ECO:0000256" key="3">
    <source>
        <dbReference type="ARBA" id="ARBA00022475"/>
    </source>
</evidence>
<feature type="non-terminal residue" evidence="12">
    <location>
        <position position="1"/>
    </location>
</feature>
<keyword evidence="6 11" id="KW-0812">Transmembrane</keyword>
<comment type="caution">
    <text evidence="12">The sequence shown here is derived from an EMBL/GenBank/DDBJ whole genome shotgun (WGS) entry which is preliminary data.</text>
</comment>
<feature type="transmembrane region" description="Helical" evidence="11">
    <location>
        <begin position="1269"/>
        <end position="1289"/>
    </location>
</feature>
<evidence type="ECO:0000313" key="13">
    <source>
        <dbReference type="Proteomes" id="UP000285060"/>
    </source>
</evidence>
<feature type="transmembrane region" description="Helical" evidence="11">
    <location>
        <begin position="676"/>
        <end position="699"/>
    </location>
</feature>
<organism evidence="12 13">
    <name type="scientific">Aphanomyces invadans</name>
    <dbReference type="NCBI Taxonomy" id="157072"/>
    <lineage>
        <taxon>Eukaryota</taxon>
        <taxon>Sar</taxon>
        <taxon>Stramenopiles</taxon>
        <taxon>Oomycota</taxon>
        <taxon>Saprolegniomycetes</taxon>
        <taxon>Saprolegniales</taxon>
        <taxon>Verrucalvaceae</taxon>
        <taxon>Aphanomyces</taxon>
    </lineage>
</organism>
<evidence type="ECO:0000256" key="8">
    <source>
        <dbReference type="ARBA" id="ARBA00023136"/>
    </source>
</evidence>
<feature type="transmembrane region" description="Helical" evidence="11">
    <location>
        <begin position="1202"/>
        <end position="1224"/>
    </location>
</feature>
<evidence type="ECO:0000256" key="10">
    <source>
        <dbReference type="SAM" id="MobiDB-lite"/>
    </source>
</evidence>
<dbReference type="EC" id="2.4.1.16" evidence="2"/>
<feature type="region of interest" description="Disordered" evidence="10">
    <location>
        <begin position="1"/>
        <end position="62"/>
    </location>
</feature>
<keyword evidence="7 11" id="KW-1133">Transmembrane helix</keyword>
<evidence type="ECO:0000256" key="6">
    <source>
        <dbReference type="ARBA" id="ARBA00022692"/>
    </source>
</evidence>
<reference evidence="12 13" key="1">
    <citation type="submission" date="2018-08" db="EMBL/GenBank/DDBJ databases">
        <title>Aphanomyces genome sequencing and annotation.</title>
        <authorList>
            <person name="Minardi D."/>
            <person name="Oidtmann B."/>
            <person name="Van Der Giezen M."/>
            <person name="Studholme D.J."/>
        </authorList>
    </citation>
    <scope>NUCLEOTIDE SEQUENCE [LARGE SCALE GENOMIC DNA]</scope>
    <source>
        <strain evidence="12 13">NJM0002</strain>
    </source>
</reference>
<feature type="transmembrane region" description="Helical" evidence="11">
    <location>
        <begin position="1236"/>
        <end position="1257"/>
    </location>
</feature>
<feature type="transmembrane region" description="Helical" evidence="11">
    <location>
        <begin position="706"/>
        <end position="724"/>
    </location>
</feature>
<dbReference type="EMBL" id="QUSY01001287">
    <property type="protein sequence ID" value="RHY25450.1"/>
    <property type="molecule type" value="Genomic_DNA"/>
</dbReference>
<dbReference type="Pfam" id="PF01644">
    <property type="entry name" value="Chitin_synth_1"/>
    <property type="match status" value="1"/>
</dbReference>
<sequence>AIEKTMPPRRPAEGRRSANYQQGSTSTANGGTPMDRPSRRQPTGGRRSRQPQGGSTHHAASAAASTFSDYSFDYSYGTDSIPQPPTSIPTILNNVAPISAKDASVKSSTMAMLLNSTFTIDDAFRAIERATQAEGDGRFREALKHFLDGGEMIVSAAEREASQKVRNLLLHKGKEVLEWAEHLAEWIERYQSHSAPLRVAKPMAVEVTYDRSLNSPELDASEARTMVYTPVCCNAKAFTESGYRLQCIQSGRRPKLMVVITMYNEDASELRSTLRKVCNNVYYLKQRSLPGYEGDDAWKQVLVVVVSDGRTKANKGTLDWLSSVGLYDDDVMNITSTGVRVKCHLFEHSLQWTKEDKSIRFPPLQVAFALKEANAGKLDSHLWYFDAFCEQVMPDYTVLLDVGTMPTKSSFYKLLTALEINAQIGGVCGEIAVDQPIPHMCNWVVAAQHFEYKISNILDKSLESCFGFISVLPGAFSAYRYKAIRGEPLQAYFKSLTTSMGELGPFAGNMYLAEDRILCFELLARKGCKWTMHYVKDAIARTDVPTNLIDLIGQRRRWLNGSFFATLFSIWNWGRVYSESNHSVARKLALLLLYVYNILQVVFSWFLPANFYLALYFVIFEGFQQNRWNFIDTSEVSPLIRDGVPTVFNALYAVIVFTQVAVGLGNKPKHVRATHYFMSFVFGVVMLLSSAIAIVIFINASKSVEAIVLAVLILGTFFVGSALHCEVHHIVLAFVQYTAMLPSFVNILMVYSFCNLHDLSWGTKGIDSGGHGSGGGDVVGQYKDVVAKRKALEAKKAQEAAAQDELKKRFDAFRTNLLLLWVFTNMTFVVVAVASIGADRYLPFLYFFVAAFNAVRLAGCVGYLLYYARQFLIFNTLSATGALHKRHEARKAHQDSHVDVELGTMEGLTTTNDSDGVRPTGALPSTTPAVQNAYTRMLTRASSGLAGVPMKPADASGVISHLGLVFLSLVRAPSTSIGRGDAPDLPNRALALVLPLLATTRPAAIHPLLAYISEPFPWSESWRAQDDPQTAETLDSMHTSVMTTLRSVYNNLTMPDDVVSIQHPCLVPWCDATVNTVPDPVVTGAIFYGAGIREFIYDFLAANDTTRQTARWSRCQHVRFLTILMSEACTWIEPHVETAARVAANSSRPVESTAPARFIVYHGVVRFEAASWSWFKLVYRVLLTLYVLWTVWSKYYRQVRTLYAQLETLGLMGASACTHFCILVGDPTALVVSSPVVAAVMVFDIWINPVFLSMAAMRVGQFTDPYMFLWGWMYSSRNMWCAFLAMQLLTRLIKRWKVEAKFCPVDPVVLTIAAYCYGGPVVTMCATTPAMVMFHLNWGHFVPAAEKFEAIECLVGLIVVSSLMSSHIAFNDLKLKVLYSWTLPPVIRNATRRPVATGDANTCESAVVYRRRGGSLHRLVHDNARYHAAPLFSLLAVDVFVLCVPESSDDGSDFTAPSDTPPQQHFRLSLLSTLDLQPSDSDIAITVCRKDHRKSINTLGDVDDCSATQVATTLHCLHPGTSPWLL</sequence>
<proteinExistence type="predicted"/>